<proteinExistence type="predicted"/>
<dbReference type="SFLD" id="SFLDS00019">
    <property type="entry name" value="Glutathione_Transferase_(cytos"/>
    <property type="match status" value="1"/>
</dbReference>
<feature type="domain" description="GST C-terminal" evidence="2">
    <location>
        <begin position="83"/>
        <end position="164"/>
    </location>
</feature>
<name>A0A1H3QI89_9RHOB</name>
<dbReference type="CDD" id="cd00299">
    <property type="entry name" value="GST_C_family"/>
    <property type="match status" value="1"/>
</dbReference>
<dbReference type="GO" id="GO:0005737">
    <property type="term" value="C:cytoplasm"/>
    <property type="evidence" value="ECO:0007669"/>
    <property type="project" value="TreeGrafter"/>
</dbReference>
<dbReference type="InterPro" id="IPR010987">
    <property type="entry name" value="Glutathione-S-Trfase_C-like"/>
</dbReference>
<accession>A0A1H3QI89</accession>
<evidence type="ECO:0000313" key="3">
    <source>
        <dbReference type="EMBL" id="SDZ13020.1"/>
    </source>
</evidence>
<evidence type="ECO:0000313" key="4">
    <source>
        <dbReference type="Proteomes" id="UP000198914"/>
    </source>
</evidence>
<dbReference type="Gene3D" id="3.40.30.10">
    <property type="entry name" value="Glutaredoxin"/>
    <property type="match status" value="1"/>
</dbReference>
<dbReference type="InterPro" id="IPR040079">
    <property type="entry name" value="Glutathione_S-Trfase"/>
</dbReference>
<feature type="domain" description="GST N-terminal" evidence="1">
    <location>
        <begin position="1"/>
        <end position="79"/>
    </location>
</feature>
<keyword evidence="3" id="KW-0808">Transferase</keyword>
<dbReference type="PANTHER" id="PTHR43968">
    <property type="match status" value="1"/>
</dbReference>
<dbReference type="InterPro" id="IPR036249">
    <property type="entry name" value="Thioredoxin-like_sf"/>
</dbReference>
<dbReference type="InterPro" id="IPR036282">
    <property type="entry name" value="Glutathione-S-Trfase_C_sf"/>
</dbReference>
<sequence length="164" mass="18436">MSLHLMSHALCLYVQRVAISLAEKGVPFKRTYIDLANKPEWFLSISPLGKTPILVVGDQPIFEPVAILEYLEETQDIPLHPADPIARAQHRGWVEFSSSILNDIAKFYATREPKIFDDAISSLGQKFARIEERLGGGHYFEDDRFTMIDAAFGPIFGTSIPSTR</sequence>
<reference evidence="4" key="1">
    <citation type="submission" date="2016-10" db="EMBL/GenBank/DDBJ databases">
        <authorList>
            <person name="Varghese N."/>
            <person name="Submissions S."/>
        </authorList>
    </citation>
    <scope>NUCLEOTIDE SEQUENCE [LARGE SCALE GENOMIC DNA]</scope>
    <source>
        <strain evidence="4">DSM 100420</strain>
    </source>
</reference>
<dbReference type="PROSITE" id="PS50404">
    <property type="entry name" value="GST_NTER"/>
    <property type="match status" value="1"/>
</dbReference>
<dbReference type="Gene3D" id="1.20.1050.10">
    <property type="match status" value="1"/>
</dbReference>
<protein>
    <submittedName>
        <fullName evidence="3">Glutathione S-transferase</fullName>
    </submittedName>
</protein>
<dbReference type="RefSeq" id="WP_244504599.1">
    <property type="nucleotide sequence ID" value="NZ_FNPX01000006.1"/>
</dbReference>
<dbReference type="SFLD" id="SFLDG00358">
    <property type="entry name" value="Main_(cytGST)"/>
    <property type="match status" value="1"/>
</dbReference>
<gene>
    <name evidence="3" type="ORF">SAMN05444004_106147</name>
</gene>
<dbReference type="PROSITE" id="PS50405">
    <property type="entry name" value="GST_CTER"/>
    <property type="match status" value="1"/>
</dbReference>
<dbReference type="GO" id="GO:0016740">
    <property type="term" value="F:transferase activity"/>
    <property type="evidence" value="ECO:0007669"/>
    <property type="project" value="UniProtKB-KW"/>
</dbReference>
<dbReference type="PANTHER" id="PTHR43968:SF6">
    <property type="entry name" value="GLUTATHIONE S-TRANSFERASE OMEGA"/>
    <property type="match status" value="1"/>
</dbReference>
<evidence type="ECO:0000259" key="1">
    <source>
        <dbReference type="PROSITE" id="PS50404"/>
    </source>
</evidence>
<dbReference type="InterPro" id="IPR004045">
    <property type="entry name" value="Glutathione_S-Trfase_N"/>
</dbReference>
<organism evidence="3 4">
    <name type="scientific">Jannaschia faecimaris</name>
    <dbReference type="NCBI Taxonomy" id="1244108"/>
    <lineage>
        <taxon>Bacteria</taxon>
        <taxon>Pseudomonadati</taxon>
        <taxon>Pseudomonadota</taxon>
        <taxon>Alphaproteobacteria</taxon>
        <taxon>Rhodobacterales</taxon>
        <taxon>Roseobacteraceae</taxon>
        <taxon>Jannaschia</taxon>
    </lineage>
</organism>
<dbReference type="EMBL" id="FNPX01000006">
    <property type="protein sequence ID" value="SDZ13020.1"/>
    <property type="molecule type" value="Genomic_DNA"/>
</dbReference>
<evidence type="ECO:0000259" key="2">
    <source>
        <dbReference type="PROSITE" id="PS50405"/>
    </source>
</evidence>
<dbReference type="Proteomes" id="UP000198914">
    <property type="component" value="Unassembled WGS sequence"/>
</dbReference>
<keyword evidence="4" id="KW-1185">Reference proteome</keyword>
<dbReference type="CDD" id="cd00570">
    <property type="entry name" value="GST_N_family"/>
    <property type="match status" value="1"/>
</dbReference>
<dbReference type="Pfam" id="PF13409">
    <property type="entry name" value="GST_N_2"/>
    <property type="match status" value="1"/>
</dbReference>
<dbReference type="SUPFAM" id="SSF52833">
    <property type="entry name" value="Thioredoxin-like"/>
    <property type="match status" value="1"/>
</dbReference>
<dbReference type="AlphaFoldDB" id="A0A1H3QI89"/>
<dbReference type="STRING" id="1244108.SAMN05444004_106147"/>
<dbReference type="SUPFAM" id="SSF47616">
    <property type="entry name" value="GST C-terminal domain-like"/>
    <property type="match status" value="1"/>
</dbReference>
<dbReference type="InterPro" id="IPR050983">
    <property type="entry name" value="GST_Omega/HSP26"/>
</dbReference>